<proteinExistence type="predicted"/>
<dbReference type="SUPFAM" id="SSF143100">
    <property type="entry name" value="TTHA1013/TTHA0281-like"/>
    <property type="match status" value="1"/>
</dbReference>
<evidence type="ECO:0000313" key="1">
    <source>
        <dbReference type="EMBL" id="KZD03523.1"/>
    </source>
</evidence>
<reference evidence="1 2" key="1">
    <citation type="submission" date="2015-12" db="EMBL/GenBank/DDBJ databases">
        <title>Genome sequence of Oceanibaculum pacificum MCCC 1A02656.</title>
        <authorList>
            <person name="Lu L."/>
            <person name="Lai Q."/>
            <person name="Shao Z."/>
            <person name="Qian P."/>
        </authorList>
    </citation>
    <scope>NUCLEOTIDE SEQUENCE [LARGE SCALE GENOMIC DNA]</scope>
    <source>
        <strain evidence="1 2">MCCC 1A02656</strain>
    </source>
</reference>
<protein>
    <recommendedName>
        <fullName evidence="3">HicB-like antitoxin of toxin-antitoxin system domain-containing protein</fullName>
    </recommendedName>
</protein>
<sequence>MIVLLEYPATLAPQEDGSILVRFRDAPEALTEVGDESAAEAEAADALIAALGGYIELDRPIPAPSPPRKGERMIALPALIAAKLALYVALKEAGLSRVELARRMDVSENTVRRLLDLDHRSHIDGIEAALTLLGRRLVIDSRSAA</sequence>
<comment type="caution">
    <text evidence="1">The sequence shown here is derived from an EMBL/GenBank/DDBJ whole genome shotgun (WGS) entry which is preliminary data.</text>
</comment>
<dbReference type="Proteomes" id="UP000076400">
    <property type="component" value="Unassembled WGS sequence"/>
</dbReference>
<dbReference type="OrthoDB" id="7357190at2"/>
<name>A0A154VQD6_9PROT</name>
<dbReference type="InterPro" id="IPR010982">
    <property type="entry name" value="Lambda_DNA-bd_dom_sf"/>
</dbReference>
<gene>
    <name evidence="1" type="ORF">AUP43_12725</name>
</gene>
<dbReference type="Gene3D" id="3.30.160.250">
    <property type="match status" value="1"/>
</dbReference>
<evidence type="ECO:0008006" key="3">
    <source>
        <dbReference type="Google" id="ProtNLM"/>
    </source>
</evidence>
<dbReference type="EMBL" id="LPXN01000142">
    <property type="protein sequence ID" value="KZD03523.1"/>
    <property type="molecule type" value="Genomic_DNA"/>
</dbReference>
<accession>A0A154VQD6</accession>
<dbReference type="InterPro" id="IPR035069">
    <property type="entry name" value="TTHA1013/TTHA0281-like"/>
</dbReference>
<dbReference type="SUPFAM" id="SSF47413">
    <property type="entry name" value="lambda repressor-like DNA-binding domains"/>
    <property type="match status" value="1"/>
</dbReference>
<dbReference type="STRING" id="580166.AUP43_12725"/>
<organism evidence="1 2">
    <name type="scientific">Oceanibaculum pacificum</name>
    <dbReference type="NCBI Taxonomy" id="580166"/>
    <lineage>
        <taxon>Bacteria</taxon>
        <taxon>Pseudomonadati</taxon>
        <taxon>Pseudomonadota</taxon>
        <taxon>Alphaproteobacteria</taxon>
        <taxon>Rhodospirillales</taxon>
        <taxon>Oceanibaculaceae</taxon>
        <taxon>Oceanibaculum</taxon>
    </lineage>
</organism>
<dbReference type="GO" id="GO:0003677">
    <property type="term" value="F:DNA binding"/>
    <property type="evidence" value="ECO:0007669"/>
    <property type="project" value="InterPro"/>
</dbReference>
<evidence type="ECO:0000313" key="2">
    <source>
        <dbReference type="Proteomes" id="UP000076400"/>
    </source>
</evidence>
<keyword evidence="2" id="KW-1185">Reference proteome</keyword>
<dbReference type="AlphaFoldDB" id="A0A154VQD6"/>